<proteinExistence type="predicted"/>
<comment type="caution">
    <text evidence="1">The sequence shown here is derived from an EMBL/GenBank/DDBJ whole genome shotgun (WGS) entry which is preliminary data.</text>
</comment>
<reference evidence="1 2" key="1">
    <citation type="submission" date="2019-09" db="EMBL/GenBank/DDBJ databases">
        <title>Draft genome sequences of 48 bacterial type strains from the CCUG.</title>
        <authorList>
            <person name="Tunovic T."/>
            <person name="Pineiro-Iglesias B."/>
            <person name="Unosson C."/>
            <person name="Inganas E."/>
            <person name="Ohlen M."/>
            <person name="Cardew S."/>
            <person name="Jensie-Markopoulos S."/>
            <person name="Salva-Serra F."/>
            <person name="Jaen-Luchoro D."/>
            <person name="Karlsson R."/>
            <person name="Svensson-Stadler L."/>
            <person name="Chun J."/>
            <person name="Moore E."/>
        </authorList>
    </citation>
    <scope>NUCLEOTIDE SEQUENCE [LARGE SCALE GENOMIC DNA]</scope>
    <source>
        <strain evidence="1 2">CCUG 54555</strain>
    </source>
</reference>
<organism evidence="1 2">
    <name type="scientific">Burkholderia latens</name>
    <dbReference type="NCBI Taxonomy" id="488446"/>
    <lineage>
        <taxon>Bacteria</taxon>
        <taxon>Pseudomonadati</taxon>
        <taxon>Pseudomonadota</taxon>
        <taxon>Betaproteobacteria</taxon>
        <taxon>Burkholderiales</taxon>
        <taxon>Burkholderiaceae</taxon>
        <taxon>Burkholderia</taxon>
        <taxon>Burkholderia cepacia complex</taxon>
    </lineage>
</organism>
<keyword evidence="2" id="KW-1185">Reference proteome</keyword>
<name>A0A6H9THB0_9BURK</name>
<protein>
    <submittedName>
        <fullName evidence="1">Uncharacterized protein</fullName>
    </submittedName>
</protein>
<accession>A0A6H9THB0</accession>
<dbReference type="GeneID" id="99791346"/>
<dbReference type="RefSeq" id="WP_151063829.1">
    <property type="nucleotide sequence ID" value="NZ_CABVPL010000032.1"/>
</dbReference>
<dbReference type="OrthoDB" id="10004017at2"/>
<dbReference type="AlphaFoldDB" id="A0A6H9THB0"/>
<sequence length="128" mass="14330">MSNLAGMMPRLFAIPARLPMDNCPGIRWASSAAHAGPLRTHPNRGQHERLCYETSGTRIAAFRRAAMSAALAMQNRAGARRTGTRHRRPSRAVPRRLFRNGNTRAVSTRRYVTSLKHFIVRGLPRGRS</sequence>
<dbReference type="EMBL" id="VZOJ01000015">
    <property type="protein sequence ID" value="KAB0643183.1"/>
    <property type="molecule type" value="Genomic_DNA"/>
</dbReference>
<evidence type="ECO:0000313" key="1">
    <source>
        <dbReference type="EMBL" id="KAB0643183.1"/>
    </source>
</evidence>
<gene>
    <name evidence="1" type="ORF">F7R21_08395</name>
</gene>
<evidence type="ECO:0000313" key="2">
    <source>
        <dbReference type="Proteomes" id="UP000430232"/>
    </source>
</evidence>
<dbReference type="Proteomes" id="UP000430232">
    <property type="component" value="Unassembled WGS sequence"/>
</dbReference>